<evidence type="ECO:0000313" key="1">
    <source>
        <dbReference type="EMBL" id="KAA2215670.1"/>
    </source>
</evidence>
<accession>A0A5B2TQ48</accession>
<protein>
    <submittedName>
        <fullName evidence="1">DUF4393 domain-containing protein</fullName>
    </submittedName>
</protein>
<name>A0A5B2TQ48_9FLAO</name>
<dbReference type="AlphaFoldDB" id="A0A5B2TQ48"/>
<dbReference type="EMBL" id="VUNZ01000006">
    <property type="protein sequence ID" value="KAA2215670.1"/>
    <property type="molecule type" value="Genomic_DNA"/>
</dbReference>
<dbReference type="InterPro" id="IPR025506">
    <property type="entry name" value="Abi_alpha"/>
</dbReference>
<sequence>MKEKTLKILAPLLEYSALEEDDNMQTTWAILLSNLVDSEQNIENHVFPYILSQLSKDEFFPLEAIYNKCIARRLNLSIELENFQNEKSSKTENIKRQIEIIKNEIQSRKSISQDSWDTQIWKLEVKIMELERSIKNLDYEEINLKHSVVKFETIPENLFKDFEISNVIRLGLVKEVKEFYAESQTLEIPIDKDDEYVSGRTYANVDLEIEVDSTTEYILTELGELFFKACKVKN</sequence>
<evidence type="ECO:0000313" key="2">
    <source>
        <dbReference type="Proteomes" id="UP000323082"/>
    </source>
</evidence>
<gene>
    <name evidence="1" type="ORF">FW780_21370</name>
</gene>
<reference evidence="1 2" key="1">
    <citation type="journal article" date="2015" name="Int. J. Syst. Evol. Microbiol.">
        <title>Chryseobacterium sediminis sp. nov., isolated from a river sediment.</title>
        <authorList>
            <person name="Kampfer P."/>
            <person name="Busse H.J."/>
            <person name="McInroy J.A."/>
            <person name="Glaeser S.P."/>
        </authorList>
    </citation>
    <scope>NUCLEOTIDE SEQUENCE [LARGE SCALE GENOMIC DNA]</scope>
    <source>
        <strain evidence="1 2">IMT-174</strain>
    </source>
</reference>
<dbReference type="Proteomes" id="UP000323082">
    <property type="component" value="Unassembled WGS sequence"/>
</dbReference>
<dbReference type="Pfam" id="PF14337">
    <property type="entry name" value="Abi_alpha"/>
    <property type="match status" value="1"/>
</dbReference>
<organism evidence="1 2">
    <name type="scientific">Chryseobacterium sediminis</name>
    <dbReference type="NCBI Taxonomy" id="1679494"/>
    <lineage>
        <taxon>Bacteria</taxon>
        <taxon>Pseudomonadati</taxon>
        <taxon>Bacteroidota</taxon>
        <taxon>Flavobacteriia</taxon>
        <taxon>Flavobacteriales</taxon>
        <taxon>Weeksellaceae</taxon>
        <taxon>Chryseobacterium group</taxon>
        <taxon>Chryseobacterium</taxon>
    </lineage>
</organism>
<dbReference type="OrthoDB" id="7063390at2"/>
<proteinExistence type="predicted"/>
<comment type="caution">
    <text evidence="1">The sequence shown here is derived from an EMBL/GenBank/DDBJ whole genome shotgun (WGS) entry which is preliminary data.</text>
</comment>